<dbReference type="CDD" id="cd02440">
    <property type="entry name" value="AdoMet_MTases"/>
    <property type="match status" value="1"/>
</dbReference>
<organism evidence="8 9">
    <name type="scientific">Jaapia argillacea MUCL 33604</name>
    <dbReference type="NCBI Taxonomy" id="933084"/>
    <lineage>
        <taxon>Eukaryota</taxon>
        <taxon>Fungi</taxon>
        <taxon>Dikarya</taxon>
        <taxon>Basidiomycota</taxon>
        <taxon>Agaricomycotina</taxon>
        <taxon>Agaricomycetes</taxon>
        <taxon>Agaricomycetidae</taxon>
        <taxon>Jaapiales</taxon>
        <taxon>Jaapiaceae</taxon>
        <taxon>Jaapia</taxon>
    </lineage>
</organism>
<dbReference type="PROSITE" id="PS51006">
    <property type="entry name" value="PABS_2"/>
    <property type="match status" value="1"/>
</dbReference>
<proteinExistence type="inferred from homology"/>
<dbReference type="Pfam" id="PF01564">
    <property type="entry name" value="Spermine_synth"/>
    <property type="match status" value="1"/>
</dbReference>
<evidence type="ECO:0000256" key="1">
    <source>
        <dbReference type="ARBA" id="ARBA00007867"/>
    </source>
</evidence>
<comment type="similarity">
    <text evidence="1">Belongs to the spermidine/spermine synthase family.</text>
</comment>
<dbReference type="InterPro" id="IPR029063">
    <property type="entry name" value="SAM-dependent_MTases_sf"/>
</dbReference>
<dbReference type="AlphaFoldDB" id="A0A067QBP0"/>
<evidence type="ECO:0000256" key="4">
    <source>
        <dbReference type="PROSITE-ProRule" id="PRU00354"/>
    </source>
</evidence>
<feature type="transmembrane region" description="Helical" evidence="6">
    <location>
        <begin position="78"/>
        <end position="96"/>
    </location>
</feature>
<dbReference type="NCBIfam" id="NF037959">
    <property type="entry name" value="MFS_SpdSyn"/>
    <property type="match status" value="1"/>
</dbReference>
<dbReference type="InParanoid" id="A0A067QBP0"/>
<evidence type="ECO:0000256" key="6">
    <source>
        <dbReference type="SAM" id="Phobius"/>
    </source>
</evidence>
<feature type="compositionally biased region" description="Basic and acidic residues" evidence="5">
    <location>
        <begin position="208"/>
        <end position="252"/>
    </location>
</feature>
<dbReference type="Proteomes" id="UP000027265">
    <property type="component" value="Unassembled WGS sequence"/>
</dbReference>
<evidence type="ECO:0000256" key="2">
    <source>
        <dbReference type="ARBA" id="ARBA00022679"/>
    </source>
</evidence>
<dbReference type="PANTHER" id="PTHR43317:SF1">
    <property type="entry name" value="THERMOSPERMINE SYNTHASE ACAULIS5"/>
    <property type="match status" value="1"/>
</dbReference>
<feature type="transmembrane region" description="Helical" evidence="6">
    <location>
        <begin position="108"/>
        <end position="126"/>
    </location>
</feature>
<feature type="transmembrane region" description="Helical" evidence="6">
    <location>
        <begin position="21"/>
        <end position="42"/>
    </location>
</feature>
<keyword evidence="6" id="KW-0472">Membrane</keyword>
<sequence>METLRPLALKAFTKGRPLVQNAILSNLLTTSLSIAIFAYTRLLEPLYGSLPNTLYLRTVVLMASTLAITAPRIKMWTALLASGFWLCACPLVAYWVGVLSARKLADPVWAPLLVHCVVLVPLVYLVECTRILKDAPLRRYNVAASPFPAAMAFAGSFGLVKNAGWVPRLLRVDYFQDIHILQGLGAAAIVVWALCEPIRNPAPFETAEEPKGDAEIKTEPEVKDSGKGKGNGKEKGKKSKETTTESKPKDTEDVPPPMSKYTQASRILPILPMLLPLLRPPILPHPLGPEPFTHPFHPVRILSSVQSNTGLIVVGEALPVQGSGVSEVRYLRAGHSILGGVWVGSKVIGLDDGEGEGEVVSVVDEEGTPLGDSIYSAFVLQEATRFAVPKPENALIIGLGTGIAASSFIKQNISTTVVEIDPAVYEAARKYFGMPDPGTGKVFLEDAKGWVTKYHRSLELGGIHGEEEGKFDIVVHDCFSGGGVPSALFTREFWKDLKEVVRPDGVVAVNFAGKLGSETSRAVLVTLLDTFRECRAFHDSFEELSEETMREEFLNMVFFCTPSAKPLTFRPATTSDYLNSPLRQHVLSSLPSREVDLSYIIGDDSSSAFGTDGTSECVVTEKNKKVLLEKGQENSTLEHWKVMRRVLPDMFWEIY</sequence>
<dbReference type="SUPFAM" id="SSF53335">
    <property type="entry name" value="S-adenosyl-L-methionine-dependent methyltransferases"/>
    <property type="match status" value="1"/>
</dbReference>
<protein>
    <recommendedName>
        <fullName evidence="7">PABS domain-containing protein</fullName>
    </recommendedName>
</protein>
<name>A0A067QBP0_9AGAM</name>
<keyword evidence="6" id="KW-1133">Transmembrane helix</keyword>
<feature type="domain" description="PABS" evidence="7">
    <location>
        <begin position="386"/>
        <end position="565"/>
    </location>
</feature>
<evidence type="ECO:0000313" key="8">
    <source>
        <dbReference type="EMBL" id="KDQ64389.1"/>
    </source>
</evidence>
<reference evidence="9" key="1">
    <citation type="journal article" date="2014" name="Proc. Natl. Acad. Sci. U.S.A.">
        <title>Extensive sampling of basidiomycete genomes demonstrates inadequacy of the white-rot/brown-rot paradigm for wood decay fungi.</title>
        <authorList>
            <person name="Riley R."/>
            <person name="Salamov A.A."/>
            <person name="Brown D.W."/>
            <person name="Nagy L.G."/>
            <person name="Floudas D."/>
            <person name="Held B.W."/>
            <person name="Levasseur A."/>
            <person name="Lombard V."/>
            <person name="Morin E."/>
            <person name="Otillar R."/>
            <person name="Lindquist E.A."/>
            <person name="Sun H."/>
            <person name="LaButti K.M."/>
            <person name="Schmutz J."/>
            <person name="Jabbour D."/>
            <person name="Luo H."/>
            <person name="Baker S.E."/>
            <person name="Pisabarro A.G."/>
            <person name="Walton J.D."/>
            <person name="Blanchette R.A."/>
            <person name="Henrissat B."/>
            <person name="Martin F."/>
            <person name="Cullen D."/>
            <person name="Hibbett D.S."/>
            <person name="Grigoriev I.V."/>
        </authorList>
    </citation>
    <scope>NUCLEOTIDE SEQUENCE [LARGE SCALE GENOMIC DNA]</scope>
    <source>
        <strain evidence="9">MUCL 33604</strain>
    </source>
</reference>
<evidence type="ECO:0000259" key="7">
    <source>
        <dbReference type="PROSITE" id="PS51006"/>
    </source>
</evidence>
<feature type="region of interest" description="Disordered" evidence="5">
    <location>
        <begin position="203"/>
        <end position="259"/>
    </location>
</feature>
<dbReference type="STRING" id="933084.A0A067QBP0"/>
<evidence type="ECO:0000313" key="9">
    <source>
        <dbReference type="Proteomes" id="UP000027265"/>
    </source>
</evidence>
<dbReference type="GO" id="GO:0006596">
    <property type="term" value="P:polyamine biosynthetic process"/>
    <property type="evidence" value="ECO:0007669"/>
    <property type="project" value="UniProtKB-UniRule"/>
</dbReference>
<gene>
    <name evidence="8" type="ORF">JAAARDRAFT_28016</name>
</gene>
<keyword evidence="2 4" id="KW-0808">Transferase</keyword>
<dbReference type="PANTHER" id="PTHR43317">
    <property type="entry name" value="THERMOSPERMINE SYNTHASE ACAULIS5"/>
    <property type="match status" value="1"/>
</dbReference>
<accession>A0A067QBP0</accession>
<keyword evidence="3 4" id="KW-0620">Polyamine biosynthesis</keyword>
<feature type="transmembrane region" description="Helical" evidence="6">
    <location>
        <begin position="54"/>
        <end position="71"/>
    </location>
</feature>
<feature type="active site" description="Proton acceptor" evidence="4">
    <location>
        <position position="477"/>
    </location>
</feature>
<dbReference type="EMBL" id="KL197709">
    <property type="protein sequence ID" value="KDQ64389.1"/>
    <property type="molecule type" value="Genomic_DNA"/>
</dbReference>
<dbReference type="Gene3D" id="3.40.50.150">
    <property type="entry name" value="Vaccinia Virus protein VP39"/>
    <property type="match status" value="1"/>
</dbReference>
<dbReference type="InterPro" id="IPR030374">
    <property type="entry name" value="PABS"/>
</dbReference>
<feature type="transmembrane region" description="Helical" evidence="6">
    <location>
        <begin position="147"/>
        <end position="166"/>
    </location>
</feature>
<evidence type="ECO:0000256" key="3">
    <source>
        <dbReference type="ARBA" id="ARBA00023115"/>
    </source>
</evidence>
<keyword evidence="6" id="KW-0812">Transmembrane</keyword>
<keyword evidence="9" id="KW-1185">Reference proteome</keyword>
<dbReference type="HOGENOM" id="CLU_017511_1_0_1"/>
<evidence type="ECO:0000256" key="5">
    <source>
        <dbReference type="SAM" id="MobiDB-lite"/>
    </source>
</evidence>
<dbReference type="OrthoDB" id="2016285at2759"/>
<dbReference type="GO" id="GO:0016740">
    <property type="term" value="F:transferase activity"/>
    <property type="evidence" value="ECO:0007669"/>
    <property type="project" value="UniProtKB-UniRule"/>
</dbReference>